<gene>
    <name evidence="1" type="ORF">V1525DRAFT_402339</name>
</gene>
<dbReference type="Proteomes" id="UP001433508">
    <property type="component" value="Unassembled WGS sequence"/>
</dbReference>
<reference evidence="2" key="1">
    <citation type="journal article" date="2024" name="Front. Bioeng. Biotechnol.">
        <title>Genome-scale model development and genomic sequencing of the oleaginous clade Lipomyces.</title>
        <authorList>
            <person name="Czajka J.J."/>
            <person name="Han Y."/>
            <person name="Kim J."/>
            <person name="Mondo S.J."/>
            <person name="Hofstad B.A."/>
            <person name="Robles A."/>
            <person name="Haridas S."/>
            <person name="Riley R."/>
            <person name="LaButti K."/>
            <person name="Pangilinan J."/>
            <person name="Andreopoulos W."/>
            <person name="Lipzen A."/>
            <person name="Yan J."/>
            <person name="Wang M."/>
            <person name="Ng V."/>
            <person name="Grigoriev I.V."/>
            <person name="Spatafora J.W."/>
            <person name="Magnuson J.K."/>
            <person name="Baker S.E."/>
            <person name="Pomraning K.R."/>
        </authorList>
    </citation>
    <scope>NUCLEOTIDE SEQUENCE [LARGE SCALE GENOMIC DNA]</scope>
    <source>
        <strain evidence="2">CBS 7786</strain>
    </source>
</reference>
<proteinExistence type="predicted"/>
<name>A0ACC3T300_LIPKO</name>
<organism evidence="1 2">
    <name type="scientific">Lipomyces kononenkoae</name>
    <name type="common">Yeast</name>
    <dbReference type="NCBI Taxonomy" id="34357"/>
    <lineage>
        <taxon>Eukaryota</taxon>
        <taxon>Fungi</taxon>
        <taxon>Dikarya</taxon>
        <taxon>Ascomycota</taxon>
        <taxon>Saccharomycotina</taxon>
        <taxon>Lipomycetes</taxon>
        <taxon>Lipomycetales</taxon>
        <taxon>Lipomycetaceae</taxon>
        <taxon>Lipomyces</taxon>
    </lineage>
</organism>
<accession>A0ACC3T300</accession>
<protein>
    <submittedName>
        <fullName evidence="1">Uncharacterized protein</fullName>
    </submittedName>
</protein>
<sequence>MNTDAYSRSPTHRTAQFVVRDDCRENVDNVLYRGLQNDVVTQVNLQDRYPNESLIERRMSRSDRRFLMPVQPARLNVVFPHRYHDADLDHDQGSTMEYQVFRKEERNRSGASPETLAAISEYLNSPDSSSSADIKVKSFHTHKSSDSNKENIDPDIQFGIPVRDPDRNLYNQVRDFPSSDRAECSVSSHIIDEDFQPTPPGLLDMNGAISEIMYRDPPSFRQMLSTSTVKDIQDSKPCQTTQHASAGGSNMHGYNPVGSQNSSAQFATQPHVYAHCDSERRRRLIADMGYQPASSHSTVSGLGHKFDAFLAGEYVKRPVLRSRKFSLKLNVDTNKGYLGGNALDGEICVKLKRVKENEAVHISKVEITAVCVEDIGSSKRVIDSRKLFMRSDVDICNAGLHVISFSTTLPKNFGPGYFAGPRAKIKYLLFLCASARQSDNFRLLRTSEEIKFYNATNVEHSTLLRVSRVVTKTDNVRFVGCGSVSIQVESAQDYFEAGKYCYLRTSVFNHSSSVVSKLKMNVVRCIEYLDAARRTRKTQERVLTSSVFKASRDGWPKVEPMSEGAYTSGVRIPEFAVSIISSGFRVDYHVDVSVGGSLRQYVIARFPLTVFFKPDRVGPLIRGIEFRRRHGPGVPGISEPPNMLQEISPNRPFQGYRDTLSRNVGKLDYDKSMADDEDVPMQKNNFKSTWSVNESLEKLQAQNVVLRRDVRSNNGVDGFYSLRSMQDRAQLADAANDRLRQLLQSLLDNPRPNQERVTDDADNRNDWDYVECNGPGPTAHDPAVAVIPAKDAVRVRAPVDTSKCFV</sequence>
<evidence type="ECO:0000313" key="2">
    <source>
        <dbReference type="Proteomes" id="UP001433508"/>
    </source>
</evidence>
<keyword evidence="2" id="KW-1185">Reference proteome</keyword>
<comment type="caution">
    <text evidence="1">The sequence shown here is derived from an EMBL/GenBank/DDBJ whole genome shotgun (WGS) entry which is preliminary data.</text>
</comment>
<dbReference type="EMBL" id="MU971361">
    <property type="protein sequence ID" value="KAK9238065.1"/>
    <property type="molecule type" value="Genomic_DNA"/>
</dbReference>
<evidence type="ECO:0000313" key="1">
    <source>
        <dbReference type="EMBL" id="KAK9238065.1"/>
    </source>
</evidence>